<feature type="domain" description="IL-40-like Ig" evidence="5">
    <location>
        <begin position="43"/>
        <end position="114"/>
    </location>
</feature>
<evidence type="ECO:0000256" key="3">
    <source>
        <dbReference type="SAM" id="MobiDB-lite"/>
    </source>
</evidence>
<evidence type="ECO:0000313" key="6">
    <source>
        <dbReference type="EMBL" id="CAJ0964062.1"/>
    </source>
</evidence>
<dbReference type="InterPro" id="IPR040878">
    <property type="entry name" value="IL-40-like_Ig"/>
</dbReference>
<keyword evidence="7" id="KW-1185">Reference proteome</keyword>
<comment type="caution">
    <text evidence="6">The sequence shown here is derived from an EMBL/GenBank/DDBJ whole genome shotgun (WGS) entry which is preliminary data.</text>
</comment>
<protein>
    <recommendedName>
        <fullName evidence="5">IL-40-like Ig domain-containing protein</fullName>
    </recommendedName>
</protein>
<accession>A0ABN9MEK6</accession>
<dbReference type="Pfam" id="PF17736">
    <property type="entry name" value="Ig_C17orf99"/>
    <property type="match status" value="1"/>
</dbReference>
<keyword evidence="4" id="KW-0472">Membrane</keyword>
<keyword evidence="4" id="KW-1133">Transmembrane helix</keyword>
<feature type="region of interest" description="Disordered" evidence="3">
    <location>
        <begin position="1"/>
        <end position="25"/>
    </location>
</feature>
<name>A0ABN9MEK6_9NEOB</name>
<feature type="compositionally biased region" description="Basic and acidic residues" evidence="3">
    <location>
        <begin position="1"/>
        <end position="19"/>
    </location>
</feature>
<proteinExistence type="predicted"/>
<evidence type="ECO:0000256" key="4">
    <source>
        <dbReference type="SAM" id="Phobius"/>
    </source>
</evidence>
<keyword evidence="2" id="KW-0325">Glycoprotein</keyword>
<organism evidence="6 7">
    <name type="scientific">Ranitomeya imitator</name>
    <name type="common">mimic poison frog</name>
    <dbReference type="NCBI Taxonomy" id="111125"/>
    <lineage>
        <taxon>Eukaryota</taxon>
        <taxon>Metazoa</taxon>
        <taxon>Chordata</taxon>
        <taxon>Craniata</taxon>
        <taxon>Vertebrata</taxon>
        <taxon>Euteleostomi</taxon>
        <taxon>Amphibia</taxon>
        <taxon>Batrachia</taxon>
        <taxon>Anura</taxon>
        <taxon>Neobatrachia</taxon>
        <taxon>Hyloidea</taxon>
        <taxon>Dendrobatidae</taxon>
        <taxon>Dendrobatinae</taxon>
        <taxon>Ranitomeya</taxon>
    </lineage>
</organism>
<dbReference type="Proteomes" id="UP001176940">
    <property type="component" value="Unassembled WGS sequence"/>
</dbReference>
<keyword evidence="1" id="KW-0732">Signal</keyword>
<feature type="transmembrane region" description="Helical" evidence="4">
    <location>
        <begin position="160"/>
        <end position="182"/>
    </location>
</feature>
<dbReference type="EMBL" id="CAUEEQ010058954">
    <property type="protein sequence ID" value="CAJ0964062.1"/>
    <property type="molecule type" value="Genomic_DNA"/>
</dbReference>
<keyword evidence="4" id="KW-0812">Transmembrane</keyword>
<evidence type="ECO:0000256" key="1">
    <source>
        <dbReference type="ARBA" id="ARBA00022729"/>
    </source>
</evidence>
<evidence type="ECO:0000259" key="5">
    <source>
        <dbReference type="Pfam" id="PF17736"/>
    </source>
</evidence>
<gene>
    <name evidence="6" type="ORF">RIMI_LOCUS18917027</name>
</gene>
<evidence type="ECO:0000313" key="7">
    <source>
        <dbReference type="Proteomes" id="UP001176940"/>
    </source>
</evidence>
<reference evidence="6" key="1">
    <citation type="submission" date="2023-07" db="EMBL/GenBank/DDBJ databases">
        <authorList>
            <person name="Stuckert A."/>
        </authorList>
    </citation>
    <scope>NUCLEOTIDE SEQUENCE</scope>
</reference>
<sequence>MQHDMDRLNSGDLTEKWSRTDNGMNPRGSLSKPIIECSLLANNTMHITCFSESGPLPITYQLFLSDKMEEKKVLNKSEPAKFIINMSPVSGAELYFNCTAISPTGEKSSNNLTLRMDNTPVIAEEAKIDHKDKDTGPEYLIPLEHILTSVTSEVLKWNKLLLITCGSIFLILLVIIVTISYLRESRTYYVASKTI</sequence>
<evidence type="ECO:0000256" key="2">
    <source>
        <dbReference type="ARBA" id="ARBA00023180"/>
    </source>
</evidence>